<comment type="caution">
    <text evidence="2">The sequence shown here is derived from an EMBL/GenBank/DDBJ whole genome shotgun (WGS) entry which is preliminary data.</text>
</comment>
<evidence type="ECO:0000313" key="3">
    <source>
        <dbReference type="Proteomes" id="UP000004310"/>
    </source>
</evidence>
<dbReference type="RefSeq" id="WP_007065280.1">
    <property type="nucleotide sequence ID" value="NZ_DS022272.1"/>
</dbReference>
<dbReference type="EMBL" id="AATP01000003">
    <property type="protein sequence ID" value="EAU41231.1"/>
    <property type="molecule type" value="Genomic_DNA"/>
</dbReference>
<evidence type="ECO:0000313" key="2">
    <source>
        <dbReference type="EMBL" id="EAU41231.1"/>
    </source>
</evidence>
<dbReference type="Proteomes" id="UP000004310">
    <property type="component" value="Unassembled WGS sequence"/>
</dbReference>
<dbReference type="CDD" id="cd00118">
    <property type="entry name" value="LysM"/>
    <property type="match status" value="1"/>
</dbReference>
<dbReference type="AlphaFoldDB" id="Q0G2G7"/>
<evidence type="ECO:0000259" key="1">
    <source>
        <dbReference type="PROSITE" id="PS51782"/>
    </source>
</evidence>
<dbReference type="InterPro" id="IPR018392">
    <property type="entry name" value="LysM"/>
</dbReference>
<dbReference type="InterPro" id="IPR052196">
    <property type="entry name" value="Bact_Kbp"/>
</dbReference>
<dbReference type="Gene3D" id="3.10.350.10">
    <property type="entry name" value="LysM domain"/>
    <property type="match status" value="1"/>
</dbReference>
<dbReference type="eggNOG" id="COG1652">
    <property type="taxonomic scope" value="Bacteria"/>
</dbReference>
<protein>
    <recommendedName>
        <fullName evidence="1">LysM domain-containing protein</fullName>
    </recommendedName>
</protein>
<dbReference type="Pfam" id="PF01476">
    <property type="entry name" value="LysM"/>
    <property type="match status" value="1"/>
</dbReference>
<name>Q0G2G7_9HYPH</name>
<dbReference type="InterPro" id="IPR018911">
    <property type="entry name" value="Gmad2_Ig-like_dom"/>
</dbReference>
<dbReference type="PANTHER" id="PTHR34700:SF4">
    <property type="entry name" value="PHAGE-LIKE ELEMENT PBSX PROTEIN XKDP"/>
    <property type="match status" value="1"/>
</dbReference>
<proteinExistence type="predicted"/>
<dbReference type="Pfam" id="PF10648">
    <property type="entry name" value="Gmad2"/>
    <property type="match status" value="1"/>
</dbReference>
<reference evidence="2 3" key="1">
    <citation type="journal article" date="2010" name="J. Bacteriol.">
        <title>Genome sequence of Fulvimarina pelagi HTCC2506T, a Mn(II)-oxidizing alphaproteobacterium possessing an aerobic anoxygenic photosynthetic gene cluster and Xanthorhodopsin.</title>
        <authorList>
            <person name="Kang I."/>
            <person name="Oh H.M."/>
            <person name="Lim S.I."/>
            <person name="Ferriera S."/>
            <person name="Giovannoni S.J."/>
            <person name="Cho J.C."/>
        </authorList>
    </citation>
    <scope>NUCLEOTIDE SEQUENCE [LARGE SCALE GENOMIC DNA]</scope>
    <source>
        <strain evidence="2 3">HTCC2506</strain>
    </source>
</reference>
<feature type="domain" description="LysM" evidence="1">
    <location>
        <begin position="110"/>
        <end position="159"/>
    </location>
</feature>
<dbReference type="HOGENOM" id="CLU_1632446_0_0_5"/>
<dbReference type="InterPro" id="IPR036779">
    <property type="entry name" value="LysM_dom_sf"/>
</dbReference>
<keyword evidence="3" id="KW-1185">Reference proteome</keyword>
<dbReference type="SMART" id="SM00257">
    <property type="entry name" value="LysM"/>
    <property type="match status" value="1"/>
</dbReference>
<dbReference type="PANTHER" id="PTHR34700">
    <property type="entry name" value="POTASSIUM BINDING PROTEIN KBP"/>
    <property type="match status" value="1"/>
</dbReference>
<organism evidence="2 3">
    <name type="scientific">Fulvimarina pelagi HTCC2506</name>
    <dbReference type="NCBI Taxonomy" id="314231"/>
    <lineage>
        <taxon>Bacteria</taxon>
        <taxon>Pseudomonadati</taxon>
        <taxon>Pseudomonadota</taxon>
        <taxon>Alphaproteobacteria</taxon>
        <taxon>Hyphomicrobiales</taxon>
        <taxon>Aurantimonadaceae</taxon>
        <taxon>Fulvimarina</taxon>
    </lineage>
</organism>
<dbReference type="STRING" id="217511.GCA_001463845_02070"/>
<dbReference type="PROSITE" id="PS51782">
    <property type="entry name" value="LYSM"/>
    <property type="match status" value="1"/>
</dbReference>
<dbReference type="SUPFAM" id="SSF54106">
    <property type="entry name" value="LysM domain"/>
    <property type="match status" value="1"/>
</dbReference>
<gene>
    <name evidence="2" type="ORF">FP2506_00650</name>
</gene>
<sequence>MNIELLQPKPFDLVSSTIMLAGNAVAFEGTLSVSVSEGHDEITGFVTVGSTSIRQFQGTIAIPSDAAFQLSRLFVTVSDDTAGGGESPPPMVTVPVIYGPMILPDYVGFRNYTVQRGDSLSAIANRFYNDRSLFRVIQQANAHLVEDPNVIFPGQVLRIPVAD</sequence>
<accession>Q0G2G7</accession>